<dbReference type="GeneID" id="9807425"/>
<feature type="chain" id="PRO_5003176144" description="C6 domain-containing protein" evidence="2">
    <location>
        <begin position="20"/>
        <end position="185"/>
    </location>
</feature>
<dbReference type="Proteomes" id="UP000008281">
    <property type="component" value="Unassembled WGS sequence"/>
</dbReference>
<evidence type="ECO:0000256" key="2">
    <source>
        <dbReference type="SAM" id="SignalP"/>
    </source>
</evidence>
<keyword evidence="4" id="KW-1185">Reference proteome</keyword>
<organism evidence="4">
    <name type="scientific">Caenorhabditis remanei</name>
    <name type="common">Caenorhabditis vulgaris</name>
    <dbReference type="NCBI Taxonomy" id="31234"/>
    <lineage>
        <taxon>Eukaryota</taxon>
        <taxon>Metazoa</taxon>
        <taxon>Ecdysozoa</taxon>
        <taxon>Nematoda</taxon>
        <taxon>Chromadorea</taxon>
        <taxon>Rhabditida</taxon>
        <taxon>Rhabditina</taxon>
        <taxon>Rhabditomorpha</taxon>
        <taxon>Rhabditoidea</taxon>
        <taxon>Rhabditidae</taxon>
        <taxon>Peloderinae</taxon>
        <taxon>Caenorhabditis</taxon>
    </lineage>
</organism>
<evidence type="ECO:0008006" key="5">
    <source>
        <dbReference type="Google" id="ProtNLM"/>
    </source>
</evidence>
<gene>
    <name evidence="3" type="ORF">CRE_18151</name>
</gene>
<proteinExistence type="predicted"/>
<keyword evidence="2" id="KW-0732">Signal</keyword>
<evidence type="ECO:0000256" key="1">
    <source>
        <dbReference type="SAM" id="MobiDB-lite"/>
    </source>
</evidence>
<dbReference type="KEGG" id="crq:GCK72_021345"/>
<sequence length="185" mass="18899">MTTRLLLLFLISLIALTNSCVRMIPPEEVSAGTTVASPPGTDDGEEAPTAATEAPEAQTPAAGGGGGEEIPAGTCNVQLSNSIIGTNPSPVDFNGNMNIVDVPNPTIKCAKVNGGTCNTWGITNYVLEGGDGQGTQLLMNASNTNQISITLTCTADGYAWEGVLPGETQVTKVTGINALQCDITC</sequence>
<dbReference type="HOGENOM" id="CLU_1697150_0_0_1"/>
<dbReference type="AlphaFoldDB" id="E3N8M4"/>
<dbReference type="CTD" id="9807425"/>
<dbReference type="InParanoid" id="E3N8M4"/>
<name>E3N8M4_CAERE</name>
<evidence type="ECO:0000313" key="4">
    <source>
        <dbReference type="Proteomes" id="UP000008281"/>
    </source>
</evidence>
<protein>
    <recommendedName>
        <fullName evidence="5">C6 domain-containing protein</fullName>
    </recommendedName>
</protein>
<evidence type="ECO:0000313" key="3">
    <source>
        <dbReference type="EMBL" id="EFO89522.1"/>
    </source>
</evidence>
<dbReference type="RefSeq" id="XP_003095286.2">
    <property type="nucleotide sequence ID" value="XM_003095238.2"/>
</dbReference>
<feature type="compositionally biased region" description="Low complexity" evidence="1">
    <location>
        <begin position="47"/>
        <end position="61"/>
    </location>
</feature>
<dbReference type="EMBL" id="DS268557">
    <property type="protein sequence ID" value="EFO89522.1"/>
    <property type="molecule type" value="Genomic_DNA"/>
</dbReference>
<feature type="signal peptide" evidence="2">
    <location>
        <begin position="1"/>
        <end position="19"/>
    </location>
</feature>
<feature type="region of interest" description="Disordered" evidence="1">
    <location>
        <begin position="30"/>
        <end position="71"/>
    </location>
</feature>
<accession>E3N8M4</accession>
<reference evidence="3" key="1">
    <citation type="submission" date="2007-07" db="EMBL/GenBank/DDBJ databases">
        <title>PCAP assembly of the Caenorhabditis remanei genome.</title>
        <authorList>
            <consortium name="The Caenorhabditis remanei Sequencing Consortium"/>
            <person name="Wilson R.K."/>
        </authorList>
    </citation>
    <scope>NUCLEOTIDE SEQUENCE [LARGE SCALE GENOMIC DNA]</scope>
    <source>
        <strain evidence="3">PB4641</strain>
    </source>
</reference>